<reference evidence="4 5" key="1">
    <citation type="submission" date="2020-01" db="EMBL/GenBank/DDBJ databases">
        <title>Sulfitobacter sediminilitoris sp. nov., isolated from a tidal flat.</title>
        <authorList>
            <person name="Park S."/>
            <person name="Yoon J.-H."/>
        </authorList>
    </citation>
    <scope>NUCLEOTIDE SEQUENCE [LARGE SCALE GENOMIC DNA]</scope>
    <source>
        <strain evidence="4 5">JBTF-M27</strain>
    </source>
</reference>
<dbReference type="PROSITE" id="PS00330">
    <property type="entry name" value="HEMOLYSIN_CALCIUM"/>
    <property type="match status" value="5"/>
</dbReference>
<dbReference type="Pfam" id="PF13403">
    <property type="entry name" value="Hint_2"/>
    <property type="match status" value="1"/>
</dbReference>
<keyword evidence="5" id="KW-1185">Reference proteome</keyword>
<dbReference type="GO" id="GO:0005509">
    <property type="term" value="F:calcium ion binding"/>
    <property type="evidence" value="ECO:0007669"/>
    <property type="project" value="InterPro"/>
</dbReference>
<dbReference type="PANTHER" id="PTHR38340:SF1">
    <property type="entry name" value="S-LAYER PROTEIN"/>
    <property type="match status" value="1"/>
</dbReference>
<dbReference type="Gene3D" id="2.160.20.160">
    <property type="match status" value="1"/>
</dbReference>
<dbReference type="InterPro" id="IPR028992">
    <property type="entry name" value="Hedgehog/Intein_dom"/>
</dbReference>
<dbReference type="AlphaFoldDB" id="A0A6P0CG94"/>
<gene>
    <name evidence="4" type="ORF">GV827_22595</name>
</gene>
<dbReference type="RefSeq" id="WP_164356506.1">
    <property type="nucleotide sequence ID" value="NZ_JAABNT010000045.1"/>
</dbReference>
<dbReference type="Pfam" id="PF00353">
    <property type="entry name" value="HemolysinCabind"/>
    <property type="match status" value="4"/>
</dbReference>
<comment type="subcellular location">
    <subcellularLocation>
        <location evidence="1">Secreted</location>
    </subcellularLocation>
</comment>
<dbReference type="PANTHER" id="PTHR38340">
    <property type="entry name" value="S-LAYER PROTEIN"/>
    <property type="match status" value="1"/>
</dbReference>
<dbReference type="Gene3D" id="2.150.10.10">
    <property type="entry name" value="Serralysin-like metalloprotease, C-terminal"/>
    <property type="match status" value="2"/>
</dbReference>
<proteinExistence type="predicted"/>
<dbReference type="InterPro" id="IPR011049">
    <property type="entry name" value="Serralysin-like_metalloprot_C"/>
</dbReference>
<organism evidence="4 5">
    <name type="scientific">Sulfitobacter sediminilitoris</name>
    <dbReference type="NCBI Taxonomy" id="2698830"/>
    <lineage>
        <taxon>Bacteria</taxon>
        <taxon>Pseudomonadati</taxon>
        <taxon>Pseudomonadota</taxon>
        <taxon>Alphaproteobacteria</taxon>
        <taxon>Rhodobacterales</taxon>
        <taxon>Roseobacteraceae</taxon>
        <taxon>Sulfitobacter</taxon>
    </lineage>
</organism>
<accession>A0A6P0CG94</accession>
<protein>
    <recommendedName>
        <fullName evidence="3">Hedgehog/Intein (Hint) domain-containing protein</fullName>
    </recommendedName>
</protein>
<dbReference type="Proteomes" id="UP000468591">
    <property type="component" value="Unassembled WGS sequence"/>
</dbReference>
<evidence type="ECO:0000259" key="3">
    <source>
        <dbReference type="Pfam" id="PF13403"/>
    </source>
</evidence>
<dbReference type="GO" id="GO:0005576">
    <property type="term" value="C:extracellular region"/>
    <property type="evidence" value="ECO:0007669"/>
    <property type="project" value="UniProtKB-SubCell"/>
</dbReference>
<evidence type="ECO:0000313" key="4">
    <source>
        <dbReference type="EMBL" id="NEK25159.1"/>
    </source>
</evidence>
<dbReference type="InterPro" id="IPR050557">
    <property type="entry name" value="RTX_toxin/Mannuronan_C5-epim"/>
</dbReference>
<keyword evidence="2" id="KW-0964">Secreted</keyword>
<dbReference type="SUPFAM" id="SSF51120">
    <property type="entry name" value="beta-Roll"/>
    <property type="match status" value="3"/>
</dbReference>
<dbReference type="PRINTS" id="PR00313">
    <property type="entry name" value="CABNDNGRPT"/>
</dbReference>
<evidence type="ECO:0000256" key="2">
    <source>
        <dbReference type="ARBA" id="ARBA00022525"/>
    </source>
</evidence>
<name>A0A6P0CG94_9RHOB</name>
<feature type="domain" description="Hedgehog/Intein (Hint)" evidence="3">
    <location>
        <begin position="1032"/>
        <end position="1166"/>
    </location>
</feature>
<sequence>MATYYIPTDVAGGTIFVNEGDVFIFESTADTSVVFESASGSPTNFQVQFSESNANALSIDIDINLTPTFTLSDNVDASNININAGNADATNFVAGDNVAFGAFYGSGTGTDTISIGNGFTATDTWNTQGGIDTITVGDDATFGDVFTGDGDDQVTLGQNATVTTLDGGNGIDKLSTSTSGLAQANFETTVEFSTYTLTDAIVPANGVVAVAVDTFATKQNANDITIVNTSTDPITTLTIEKFGDNENQQDIIRVDLSQYSDNFTIVLKNTGSNVQDQLFLEGLQSFTDNGNGTYSATYYATDSQLYTVTVQPENAAVTPYYAPDGIVTGVEGAEVMDLGYTDLQGDEIDGVDGDDDSIVGGGGRDTIIAGAGNDIIYGDYAEVAGWQTTDLPSNAYTGIPPGPATGAEVFSFSITDANLDANGKVILKVDAITPNKTLAQDFTITDDALTEGLTHLAIEKGGGADGSADIYRIDLANFDDDFLVTIIDEDAVDRFVFENVHTISVNPDGTYRLTYVGADSNLHEVKVNNDLAQVDFYLSPGSPYFYDDSIDAGTGDDIVDGGFGDDTILGGDGADTLGGSDGSDIIDGGAGDDVIEGDRTGPSQPLADTLEYSYAQNSTGGQAAHFGDQGTGLPDDPLNFIDGDLTTESRYHDGDIIEYSFGQEVPAGTKLTLIEGDTGIEDGWVDIYVSFGSTDPNGDALSGSGGGVGYESAVTNGQSVLIYSGPSDSTVDLVIPINATHIQFVGVVNHGGWAEIEFTELMNPLDAGDDSITGGDGNDIIDGGGGDDTIDGGADNDTIEGGLGADLLQGGADADTFLVTDNFGNDTVIGGEGVTTGTNFDTIDLSGTTLPLIVTFDGDKSGIISDGTHTITFSEIERLILGPDADVVNASADTIGVDIIAGAGNDTLIGGSGGDTLDGGAGDDSLTGGAGDDFFTVSDGNDTITDFGFGETGAPADSDPTNNDFVDLSGYYDSLDELRADQLDDGVLNQSNTLDDEGNVVDYSDNTQFGTGSLTIQGATGSTYTYDNTGIVCFTSGTMILTPTGEVQIDSLKPGDLVCTLDNGPQPIAWIGCRAVGQDELRFNEKLRPVLFKAGVMGLERDLLVSRQHGMLIGQDNLARAVHFAETMPGVRIAHGKREVTYIHLMFEAHQIIFAEGVPSESFYPGPMAMQMMSAEACQDLTRQFPKLVPGLDKTAVQQIYGDTARVFLKKKELPELLVAA</sequence>
<dbReference type="InterPro" id="IPR018511">
    <property type="entry name" value="Hemolysin-typ_Ca-bd_CS"/>
</dbReference>
<evidence type="ECO:0000313" key="5">
    <source>
        <dbReference type="Proteomes" id="UP000468591"/>
    </source>
</evidence>
<dbReference type="EMBL" id="JAABNT010000045">
    <property type="protein sequence ID" value="NEK25159.1"/>
    <property type="molecule type" value="Genomic_DNA"/>
</dbReference>
<evidence type="ECO:0000256" key="1">
    <source>
        <dbReference type="ARBA" id="ARBA00004613"/>
    </source>
</evidence>
<dbReference type="InterPro" id="IPR036844">
    <property type="entry name" value="Hint_dom_sf"/>
</dbReference>
<comment type="caution">
    <text evidence="4">The sequence shown here is derived from an EMBL/GenBank/DDBJ whole genome shotgun (WGS) entry which is preliminary data.</text>
</comment>
<dbReference type="InterPro" id="IPR001343">
    <property type="entry name" value="Hemolysn_Ca-bd"/>
</dbReference>
<dbReference type="SUPFAM" id="SSF51294">
    <property type="entry name" value="Hedgehog/intein (Hint) domain"/>
    <property type="match status" value="1"/>
</dbReference>